<evidence type="ECO:0000313" key="1">
    <source>
        <dbReference type="EMBL" id="GMH02097.1"/>
    </source>
</evidence>
<accession>A0AAD3XEH2</accession>
<dbReference type="EMBL" id="BSYO01000003">
    <property type="protein sequence ID" value="GMH02097.1"/>
    <property type="molecule type" value="Genomic_DNA"/>
</dbReference>
<organism evidence="1 2">
    <name type="scientific">Nepenthes gracilis</name>
    <name type="common">Slender pitcher plant</name>
    <dbReference type="NCBI Taxonomy" id="150966"/>
    <lineage>
        <taxon>Eukaryota</taxon>
        <taxon>Viridiplantae</taxon>
        <taxon>Streptophyta</taxon>
        <taxon>Embryophyta</taxon>
        <taxon>Tracheophyta</taxon>
        <taxon>Spermatophyta</taxon>
        <taxon>Magnoliopsida</taxon>
        <taxon>eudicotyledons</taxon>
        <taxon>Gunneridae</taxon>
        <taxon>Pentapetalae</taxon>
        <taxon>Caryophyllales</taxon>
        <taxon>Nepenthaceae</taxon>
        <taxon>Nepenthes</taxon>
    </lineage>
</organism>
<protein>
    <submittedName>
        <fullName evidence="1">Uncharacterized protein</fullName>
    </submittedName>
</protein>
<keyword evidence="2" id="KW-1185">Reference proteome</keyword>
<dbReference type="Proteomes" id="UP001279734">
    <property type="component" value="Unassembled WGS sequence"/>
</dbReference>
<evidence type="ECO:0000313" key="2">
    <source>
        <dbReference type="Proteomes" id="UP001279734"/>
    </source>
</evidence>
<comment type="caution">
    <text evidence="1">The sequence shown here is derived from an EMBL/GenBank/DDBJ whole genome shotgun (WGS) entry which is preliminary data.</text>
</comment>
<gene>
    <name evidence="1" type="ORF">Nepgr_003936</name>
</gene>
<name>A0AAD3XEH2_NEPGR</name>
<reference evidence="1" key="1">
    <citation type="submission" date="2023-05" db="EMBL/GenBank/DDBJ databases">
        <title>Nepenthes gracilis genome sequencing.</title>
        <authorList>
            <person name="Fukushima K."/>
        </authorList>
    </citation>
    <scope>NUCLEOTIDE SEQUENCE</scope>
    <source>
        <strain evidence="1">SING2019-196</strain>
    </source>
</reference>
<proteinExistence type="predicted"/>
<sequence length="267" mass="29133">MAEDSAGAAECESAAFYCGGCWEMMLEFLLLTLGGRMWLEIYWPSFDAGSVAVGSWLLFSSAGLYYHDNGTVSLSCIRAGFKEGHFRFSFLADQVSRLWEGRFQAQGRFYIMLLGWTIWIISSCFKFCGQFQNLDRRKESVPLENPDSEPRFDAVTSEPVGSLANSCSLPGTISKLSVPFVGSATLLPQPGFTEIPPSSSWVGAIKRNVVNQSSPLRYYPLLSLDGDAVSISSPPAEVIQQCQLPCFQNLVVNSSSVGGSLLDASLV</sequence>
<dbReference type="AlphaFoldDB" id="A0AAD3XEH2"/>